<dbReference type="PRINTS" id="PR00700">
    <property type="entry name" value="PRTYPHPHTASE"/>
</dbReference>
<dbReference type="PANTHER" id="PTHR46163">
    <property type="entry name" value="TYROSINE-PROTEIN PHOSPHATASE-RELATED"/>
    <property type="match status" value="1"/>
</dbReference>
<dbReference type="InterPro" id="IPR000387">
    <property type="entry name" value="Tyr_Pase_dom"/>
</dbReference>
<dbReference type="Gene3D" id="3.90.190.10">
    <property type="entry name" value="Protein tyrosine phosphatase superfamily"/>
    <property type="match status" value="1"/>
</dbReference>
<name>A0A4U5N2G3_STECR</name>
<evidence type="ECO:0000259" key="1">
    <source>
        <dbReference type="PROSITE" id="PS50055"/>
    </source>
</evidence>
<proteinExistence type="predicted"/>
<dbReference type="OrthoDB" id="6058203at2759"/>
<sequence>MGIVASSERRRQNKTESWVQGLKTVSQFASEYEANRHYRSKQRVVLSEAAFANSRYRDIECIENTRVKLENGSYIHANWVKIDQQKYICTQGPLEKTAEYFWSMIWQYNIQVIIMLCSVMEQGQVKCSQYWPADIGDEKSFGNFKVENKSTSINEEESLVTTILLVRKGHESKTLTHLNWKDWPDVDVPENLHLPLLILDRAESLSLKPNASSLSPIVIHCSAGVGRTGALTAVEMALHKIANTGEFNMLQIFKELRSQRAQSIQKDLQYLFVVACVLNLLLKKGIIQENEAIKKWFQDYDGYVEKRRSANEYQ</sequence>
<dbReference type="InterPro" id="IPR052782">
    <property type="entry name" value="Oocyte-zygote_transition_reg"/>
</dbReference>
<dbReference type="CDD" id="cd00047">
    <property type="entry name" value="PTPc"/>
    <property type="match status" value="1"/>
</dbReference>
<keyword evidence="4" id="KW-1185">Reference proteome</keyword>
<dbReference type="PROSITE" id="PS00383">
    <property type="entry name" value="TYR_PHOSPHATASE_1"/>
    <property type="match status" value="1"/>
</dbReference>
<feature type="domain" description="Tyrosine-protein phosphatase" evidence="1">
    <location>
        <begin position="28"/>
        <end position="280"/>
    </location>
</feature>
<dbReference type="Proteomes" id="UP000298663">
    <property type="component" value="Unassembled WGS sequence"/>
</dbReference>
<feature type="domain" description="Tyrosine specific protein phosphatases" evidence="2">
    <location>
        <begin position="196"/>
        <end position="271"/>
    </location>
</feature>
<dbReference type="SMART" id="SM00404">
    <property type="entry name" value="PTPc_motif"/>
    <property type="match status" value="1"/>
</dbReference>
<gene>
    <name evidence="3" type="ORF">L596_017702</name>
</gene>
<reference evidence="3 4" key="2">
    <citation type="journal article" date="2019" name="G3 (Bethesda)">
        <title>Hybrid Assembly of the Genome of the Entomopathogenic Nematode Steinernema carpocapsae Identifies the X-Chromosome.</title>
        <authorList>
            <person name="Serra L."/>
            <person name="Macchietto M."/>
            <person name="Macias-Munoz A."/>
            <person name="McGill C.J."/>
            <person name="Rodriguez I.M."/>
            <person name="Rodriguez B."/>
            <person name="Murad R."/>
            <person name="Mortazavi A."/>
        </authorList>
    </citation>
    <scope>NUCLEOTIDE SEQUENCE [LARGE SCALE GENOMIC DNA]</scope>
    <source>
        <strain evidence="3 4">ALL</strain>
    </source>
</reference>
<dbReference type="InterPro" id="IPR003595">
    <property type="entry name" value="Tyr_Pase_cat"/>
</dbReference>
<dbReference type="GO" id="GO:0004725">
    <property type="term" value="F:protein tyrosine phosphatase activity"/>
    <property type="evidence" value="ECO:0007669"/>
    <property type="project" value="InterPro"/>
</dbReference>
<dbReference type="InterPro" id="IPR029021">
    <property type="entry name" value="Prot-tyrosine_phosphatase-like"/>
</dbReference>
<evidence type="ECO:0008006" key="5">
    <source>
        <dbReference type="Google" id="ProtNLM"/>
    </source>
</evidence>
<dbReference type="SMART" id="SM00194">
    <property type="entry name" value="PTPc"/>
    <property type="match status" value="1"/>
</dbReference>
<dbReference type="SUPFAM" id="SSF52799">
    <property type="entry name" value="(Phosphotyrosine protein) phosphatases II"/>
    <property type="match status" value="1"/>
</dbReference>
<protein>
    <recommendedName>
        <fullName evidence="5">Tyrosine-protein phosphatase domain-containing protein</fullName>
    </recommendedName>
</protein>
<reference evidence="3 4" key="1">
    <citation type="journal article" date="2015" name="Genome Biol.">
        <title>Comparative genomics of Steinernema reveals deeply conserved gene regulatory networks.</title>
        <authorList>
            <person name="Dillman A.R."/>
            <person name="Macchietto M."/>
            <person name="Porter C.F."/>
            <person name="Rogers A."/>
            <person name="Williams B."/>
            <person name="Antoshechkin I."/>
            <person name="Lee M.M."/>
            <person name="Goodwin Z."/>
            <person name="Lu X."/>
            <person name="Lewis E.E."/>
            <person name="Goodrich-Blair H."/>
            <person name="Stock S.P."/>
            <person name="Adams B.J."/>
            <person name="Sternberg P.W."/>
            <person name="Mortazavi A."/>
        </authorList>
    </citation>
    <scope>NUCLEOTIDE SEQUENCE [LARGE SCALE GENOMIC DNA]</scope>
    <source>
        <strain evidence="3 4">ALL</strain>
    </source>
</reference>
<dbReference type="PROSITE" id="PS50055">
    <property type="entry name" value="TYR_PHOSPHATASE_PTP"/>
    <property type="match status" value="1"/>
</dbReference>
<comment type="caution">
    <text evidence="3">The sequence shown here is derived from an EMBL/GenBank/DDBJ whole genome shotgun (WGS) entry which is preliminary data.</text>
</comment>
<dbReference type="EMBL" id="AZBU02000005">
    <property type="protein sequence ID" value="TKR76586.1"/>
    <property type="molecule type" value="Genomic_DNA"/>
</dbReference>
<dbReference type="AlphaFoldDB" id="A0A4U5N2G3"/>
<evidence type="ECO:0000313" key="3">
    <source>
        <dbReference type="EMBL" id="TKR76586.1"/>
    </source>
</evidence>
<dbReference type="PROSITE" id="PS50056">
    <property type="entry name" value="TYR_PHOSPHATASE_2"/>
    <property type="match status" value="1"/>
</dbReference>
<dbReference type="InterPro" id="IPR000242">
    <property type="entry name" value="PTP_cat"/>
</dbReference>
<evidence type="ECO:0000313" key="4">
    <source>
        <dbReference type="Proteomes" id="UP000298663"/>
    </source>
</evidence>
<organism evidence="3 4">
    <name type="scientific">Steinernema carpocapsae</name>
    <name type="common">Entomopathogenic nematode</name>
    <dbReference type="NCBI Taxonomy" id="34508"/>
    <lineage>
        <taxon>Eukaryota</taxon>
        <taxon>Metazoa</taxon>
        <taxon>Ecdysozoa</taxon>
        <taxon>Nematoda</taxon>
        <taxon>Chromadorea</taxon>
        <taxon>Rhabditida</taxon>
        <taxon>Tylenchina</taxon>
        <taxon>Panagrolaimomorpha</taxon>
        <taxon>Strongyloidoidea</taxon>
        <taxon>Steinernematidae</taxon>
        <taxon>Steinernema</taxon>
    </lineage>
</organism>
<dbReference type="Pfam" id="PF00102">
    <property type="entry name" value="Y_phosphatase"/>
    <property type="match status" value="1"/>
</dbReference>
<dbReference type="STRING" id="34508.A0A4U5N2G3"/>
<accession>A0A4U5N2G3</accession>
<evidence type="ECO:0000259" key="2">
    <source>
        <dbReference type="PROSITE" id="PS50056"/>
    </source>
</evidence>
<dbReference type="InterPro" id="IPR016130">
    <property type="entry name" value="Tyr_Pase_AS"/>
</dbReference>